<evidence type="ECO:0000313" key="2">
    <source>
        <dbReference type="Proteomes" id="UP000186917"/>
    </source>
</evidence>
<reference evidence="2" key="1">
    <citation type="submission" date="2017-01" db="EMBL/GenBank/DDBJ databases">
        <authorList>
            <person name="Varghese N."/>
            <person name="Submissions S."/>
        </authorList>
    </citation>
    <scope>NUCLEOTIDE SEQUENCE [LARGE SCALE GENOMIC DNA]</scope>
    <source>
        <strain evidence="2">DSM 21054</strain>
    </source>
</reference>
<dbReference type="AlphaFoldDB" id="A0A173MPP4"/>
<name>A0A173MPP4_9BACT</name>
<dbReference type="OrthoDB" id="680769at2"/>
<organism evidence="1 2">
    <name type="scientific">Filimonas lacunae</name>
    <dbReference type="NCBI Taxonomy" id="477680"/>
    <lineage>
        <taxon>Bacteria</taxon>
        <taxon>Pseudomonadati</taxon>
        <taxon>Bacteroidota</taxon>
        <taxon>Chitinophagia</taxon>
        <taxon>Chitinophagales</taxon>
        <taxon>Chitinophagaceae</taxon>
        <taxon>Filimonas</taxon>
    </lineage>
</organism>
<dbReference type="Proteomes" id="UP000186917">
    <property type="component" value="Unassembled WGS sequence"/>
</dbReference>
<keyword evidence="2" id="KW-1185">Reference proteome</keyword>
<dbReference type="STRING" id="477680.SAMN05421788_101836"/>
<dbReference type="EMBL" id="FTOR01000001">
    <property type="protein sequence ID" value="SIS72455.1"/>
    <property type="molecule type" value="Genomic_DNA"/>
</dbReference>
<evidence type="ECO:0000313" key="1">
    <source>
        <dbReference type="EMBL" id="SIS72455.1"/>
    </source>
</evidence>
<accession>A0A173MPP4</accession>
<dbReference type="RefSeq" id="WP_076375935.1">
    <property type="nucleotide sequence ID" value="NZ_AP017422.1"/>
</dbReference>
<dbReference type="KEGG" id="fln:FLA_5448"/>
<gene>
    <name evidence="1" type="ORF">SAMN05421788_101836</name>
</gene>
<protein>
    <submittedName>
        <fullName evidence="1">Uncharacterized protein</fullName>
    </submittedName>
</protein>
<proteinExistence type="predicted"/>
<sequence length="76" mass="8106">MPLNATLLGQQLYNKASEFNNVNIDDIEQARKDFWNGIASEVVAHIQANAALNVPGLGLIAGPYPVTGNSITGKIQ</sequence>